<dbReference type="NCBIfam" id="TIGR00254">
    <property type="entry name" value="GGDEF"/>
    <property type="match status" value="1"/>
</dbReference>
<dbReference type="InterPro" id="IPR029787">
    <property type="entry name" value="Nucleotide_cyclase"/>
</dbReference>
<dbReference type="Pfam" id="PF00563">
    <property type="entry name" value="EAL"/>
    <property type="match status" value="1"/>
</dbReference>
<evidence type="ECO:0000259" key="4">
    <source>
        <dbReference type="PROSITE" id="PS50887"/>
    </source>
</evidence>
<feature type="transmembrane region" description="Helical" evidence="2">
    <location>
        <begin position="87"/>
        <end position="104"/>
    </location>
</feature>
<dbReference type="SUPFAM" id="SSF141868">
    <property type="entry name" value="EAL domain-like"/>
    <property type="match status" value="1"/>
</dbReference>
<dbReference type="CDD" id="cd01949">
    <property type="entry name" value="GGDEF"/>
    <property type="match status" value="1"/>
</dbReference>
<dbReference type="OrthoDB" id="23692at2"/>
<dbReference type="PANTHER" id="PTHR33121:SF70">
    <property type="entry name" value="SIGNALING PROTEIN YKOW"/>
    <property type="match status" value="1"/>
</dbReference>
<dbReference type="Gene3D" id="3.20.20.450">
    <property type="entry name" value="EAL domain"/>
    <property type="match status" value="1"/>
</dbReference>
<evidence type="ECO:0000259" key="3">
    <source>
        <dbReference type="PROSITE" id="PS50883"/>
    </source>
</evidence>
<dbReference type="Gene3D" id="3.30.70.270">
    <property type="match status" value="1"/>
</dbReference>
<dbReference type="PROSITE" id="PS50887">
    <property type="entry name" value="GGDEF"/>
    <property type="match status" value="1"/>
</dbReference>
<dbReference type="InterPro" id="IPR050706">
    <property type="entry name" value="Cyclic-di-GMP_PDE-like"/>
</dbReference>
<accession>A0A4P7SQJ0</accession>
<feature type="domain" description="GGDEF" evidence="4">
    <location>
        <begin position="396"/>
        <end position="526"/>
    </location>
</feature>
<dbReference type="PANTHER" id="PTHR33121">
    <property type="entry name" value="CYCLIC DI-GMP PHOSPHODIESTERASE PDEF"/>
    <property type="match status" value="1"/>
</dbReference>
<dbReference type="Pfam" id="PF00990">
    <property type="entry name" value="GGDEF"/>
    <property type="match status" value="1"/>
</dbReference>
<dbReference type="GO" id="GO:0071111">
    <property type="term" value="F:cyclic-guanylate-specific phosphodiesterase activity"/>
    <property type="evidence" value="ECO:0007669"/>
    <property type="project" value="InterPro"/>
</dbReference>
<feature type="domain" description="EAL" evidence="3">
    <location>
        <begin position="535"/>
        <end position="778"/>
    </location>
</feature>
<dbReference type="InterPro" id="IPR043128">
    <property type="entry name" value="Rev_trsase/Diguanyl_cyclase"/>
</dbReference>
<keyword evidence="6" id="KW-1185">Reference proteome</keyword>
<sequence length="820" mass="88299">MRVRSFPASRDGLKGGGGHTLPGARGTRRHPDAVQQGAADDRCIRVLADVPLWTTVLQLLAAGLVGGFCVLQWVWWRGSLRSDGPAWAVWLSAAMALMLLTAGLHGVTPSPLGRGVLGFVHAQLVAAVVLLCLPATRAFGGSRLRLAPWVAVTATLLAVRALLWVLAPPGTGAAGGPTGRALAVALLFVALGVTVGYVVASLGAVRITRLGWLLVAAGSMSLVLLASGVLLDERHAGAALAGLWPIPLAFGLESLALVRLRRAQLTAQRRELMRDALADLTNAAWFSRDPDTLLEHARDVARTVLDDPSVEGSLRPLHRERFVAELFPAAPELLAQHERTFLVDLALVVASAAERYALTDRLSRAAETDALTGLPNRRAADRYLVDTLERAAVERTRVSVLYCDIDGFKDVNDREGHAAGDDLLRRTADFLRTYTDAETYVARLAGDEFAVVVSRAPADAELADLARRLRSGFDARVGNPAGPRLTCGVATWNPEEVVDADALLRHADDAMLDAKRSRSGHRVFDATLRARAEDSRRLRAALERAVEQDRITAWFQPIVDTGTLEVVGLEALARWQEGDKVILPEHWLALAEQTGLIVPIGHAMFRQARRALDRHQMPVAVNLSARELHEADVLERIEEAWGGGPWEHLTVEITESTMLRTTTAVPVLSELRARGARIALDDFGTGFSSLARLARLPVDVLKIDRSFVREVRTPRGAGPVRAIVALAEHHGLDVVAEGVESAGDLQVLVDLGVRQAQGMFIGRPAPGLPVRGARPGPRTDLPRRARARIVPRPLRVVTGGADAGDLSAAEEANLGTSEML</sequence>
<dbReference type="InterPro" id="IPR035919">
    <property type="entry name" value="EAL_sf"/>
</dbReference>
<feature type="transmembrane region" description="Helical" evidence="2">
    <location>
        <begin position="56"/>
        <end position="75"/>
    </location>
</feature>
<name>A0A4P7SQJ0_9CELL</name>
<organism evidence="5 6">
    <name type="scientific">Cellulomonas shaoxiangyii</name>
    <dbReference type="NCBI Taxonomy" id="2566013"/>
    <lineage>
        <taxon>Bacteria</taxon>
        <taxon>Bacillati</taxon>
        <taxon>Actinomycetota</taxon>
        <taxon>Actinomycetes</taxon>
        <taxon>Micrococcales</taxon>
        <taxon>Cellulomonadaceae</taxon>
        <taxon>Cellulomonas</taxon>
    </lineage>
</organism>
<dbReference type="AlphaFoldDB" id="A0A4P7SQJ0"/>
<dbReference type="EMBL" id="CP039291">
    <property type="protein sequence ID" value="QCB95284.1"/>
    <property type="molecule type" value="Genomic_DNA"/>
</dbReference>
<evidence type="ECO:0000313" key="5">
    <source>
        <dbReference type="EMBL" id="QCB95284.1"/>
    </source>
</evidence>
<gene>
    <name evidence="5" type="ORF">E5225_08710</name>
</gene>
<dbReference type="SMART" id="SM00267">
    <property type="entry name" value="GGDEF"/>
    <property type="match status" value="1"/>
</dbReference>
<reference evidence="5 6" key="1">
    <citation type="submission" date="2019-04" db="EMBL/GenBank/DDBJ databases">
        <title>Isolation and identification of Cellulomonas shaoxiangyii sp. Nov. isolated from feces of the Tibetan antelopes (Pantholops hodgsonii) in the Qinghai-Tibet plateau of China.</title>
        <authorList>
            <person name="Tian Z."/>
        </authorList>
    </citation>
    <scope>NUCLEOTIDE SEQUENCE [LARGE SCALE GENOMIC DNA]</scope>
    <source>
        <strain evidence="5 6">Z28</strain>
    </source>
</reference>
<dbReference type="PROSITE" id="PS50883">
    <property type="entry name" value="EAL"/>
    <property type="match status" value="1"/>
</dbReference>
<dbReference type="KEGG" id="celz:E5225_08710"/>
<keyword evidence="2" id="KW-0472">Membrane</keyword>
<dbReference type="SUPFAM" id="SSF55073">
    <property type="entry name" value="Nucleotide cyclase"/>
    <property type="match status" value="1"/>
</dbReference>
<dbReference type="InterPro" id="IPR000160">
    <property type="entry name" value="GGDEF_dom"/>
</dbReference>
<feature type="transmembrane region" description="Helical" evidence="2">
    <location>
        <begin position="212"/>
        <end position="231"/>
    </location>
</feature>
<evidence type="ECO:0000256" key="2">
    <source>
        <dbReference type="SAM" id="Phobius"/>
    </source>
</evidence>
<dbReference type="CDD" id="cd01948">
    <property type="entry name" value="EAL"/>
    <property type="match status" value="1"/>
</dbReference>
<feature type="transmembrane region" description="Helical" evidence="2">
    <location>
        <begin position="179"/>
        <end position="200"/>
    </location>
</feature>
<protein>
    <submittedName>
        <fullName evidence="5">EAL domain-containing protein</fullName>
    </submittedName>
</protein>
<feature type="transmembrane region" description="Helical" evidence="2">
    <location>
        <begin position="146"/>
        <end position="167"/>
    </location>
</feature>
<feature type="transmembrane region" description="Helical" evidence="2">
    <location>
        <begin position="116"/>
        <end position="134"/>
    </location>
</feature>
<keyword evidence="2" id="KW-1133">Transmembrane helix</keyword>
<dbReference type="Proteomes" id="UP000296469">
    <property type="component" value="Chromosome"/>
</dbReference>
<dbReference type="SMART" id="SM00052">
    <property type="entry name" value="EAL"/>
    <property type="match status" value="1"/>
</dbReference>
<evidence type="ECO:0000256" key="1">
    <source>
        <dbReference type="SAM" id="MobiDB-lite"/>
    </source>
</evidence>
<dbReference type="InterPro" id="IPR001633">
    <property type="entry name" value="EAL_dom"/>
</dbReference>
<evidence type="ECO:0000313" key="6">
    <source>
        <dbReference type="Proteomes" id="UP000296469"/>
    </source>
</evidence>
<feature type="region of interest" description="Disordered" evidence="1">
    <location>
        <begin position="1"/>
        <end position="32"/>
    </location>
</feature>
<keyword evidence="2" id="KW-0812">Transmembrane</keyword>
<proteinExistence type="predicted"/>